<comment type="similarity">
    <text evidence="1">Belongs to the fructosamine kinase family.</text>
</comment>
<dbReference type="InterPro" id="IPR011009">
    <property type="entry name" value="Kinase-like_dom_sf"/>
</dbReference>
<keyword evidence="1 2" id="KW-0418">Kinase</keyword>
<evidence type="ECO:0000256" key="1">
    <source>
        <dbReference type="PIRNR" id="PIRNR006221"/>
    </source>
</evidence>
<dbReference type="PANTHER" id="PTHR12149">
    <property type="entry name" value="FRUCTOSAMINE 3 KINASE-RELATED PROTEIN"/>
    <property type="match status" value="1"/>
</dbReference>
<dbReference type="RefSeq" id="WP_350281321.1">
    <property type="nucleotide sequence ID" value="NZ_CP158165.1"/>
</dbReference>
<accession>A0AAU7TNL2</accession>
<gene>
    <name evidence="2" type="ORF">ABN611_19485</name>
</gene>
<dbReference type="PIRSF" id="PIRSF006221">
    <property type="entry name" value="Ketosamine-3-kinase"/>
    <property type="match status" value="1"/>
</dbReference>
<dbReference type="GO" id="GO:0016301">
    <property type="term" value="F:kinase activity"/>
    <property type="evidence" value="ECO:0007669"/>
    <property type="project" value="UniProtKB-UniRule"/>
</dbReference>
<dbReference type="Gene3D" id="3.30.200.20">
    <property type="entry name" value="Phosphorylase Kinase, domain 1"/>
    <property type="match status" value="1"/>
</dbReference>
<proteinExistence type="inferred from homology"/>
<dbReference type="SUPFAM" id="SSF56112">
    <property type="entry name" value="Protein kinase-like (PK-like)"/>
    <property type="match status" value="1"/>
</dbReference>
<name>A0AAU7TNL2_9ACTN</name>
<dbReference type="InterPro" id="IPR016477">
    <property type="entry name" value="Fructo-/Ketosamine-3-kinase"/>
</dbReference>
<organism evidence="2">
    <name type="scientific">Kribbella sp. HUAS MG21</name>
    <dbReference type="NCBI Taxonomy" id="3160966"/>
    <lineage>
        <taxon>Bacteria</taxon>
        <taxon>Bacillati</taxon>
        <taxon>Actinomycetota</taxon>
        <taxon>Actinomycetes</taxon>
        <taxon>Propionibacteriales</taxon>
        <taxon>Kribbellaceae</taxon>
        <taxon>Kribbella</taxon>
    </lineage>
</organism>
<dbReference type="AlphaFoldDB" id="A0AAU7TNL2"/>
<keyword evidence="1" id="KW-0808">Transferase</keyword>
<evidence type="ECO:0000313" key="2">
    <source>
        <dbReference type="EMBL" id="XBV28570.1"/>
    </source>
</evidence>
<reference evidence="2" key="1">
    <citation type="submission" date="2024-06" db="EMBL/GenBank/DDBJ databases">
        <title>Kribbella sp. strain HUAS MG21 genome sequences.</title>
        <authorList>
            <person name="Mo P."/>
        </authorList>
    </citation>
    <scope>NUCLEOTIDE SEQUENCE</scope>
    <source>
        <strain evidence="2">HUAS MG21</strain>
    </source>
</reference>
<dbReference type="Gene3D" id="3.90.1200.10">
    <property type="match status" value="1"/>
</dbReference>
<dbReference type="EMBL" id="CP158165">
    <property type="protein sequence ID" value="XBV28570.1"/>
    <property type="molecule type" value="Genomic_DNA"/>
</dbReference>
<sequence>MLNPAWLEGLSLGDPVAADPLEGGYASRTYRVRTTLGRSVVVKTQDDLPPDLYALEAEGLEALRRPGGFAVPEVLRVTPHFIVLSDLGTAEPSPTYWEDAGRALALQHLQRADKFGYDRDNYLGVLPQRNPWTTDGHAFFAEHRLLRFLEEPLCHRQLPDADRHRLERVAGRLTELIPPQPPSLLHGDLWHGNLLPSPTGAPALIDPAVYYGWPEAELATFLIYDQVSDVLFEAYEEIHPLTPGWRDRLPLLHLRELLSITAQTPDCHDTLAEIHTILKRFD</sequence>
<dbReference type="PANTHER" id="PTHR12149:SF8">
    <property type="entry name" value="PROTEIN-RIBULOSAMINE 3-KINASE"/>
    <property type="match status" value="1"/>
</dbReference>
<protein>
    <submittedName>
        <fullName evidence="2">Fructosamine kinase family protein</fullName>
    </submittedName>
</protein>
<dbReference type="Pfam" id="PF03881">
    <property type="entry name" value="Fructosamin_kin"/>
    <property type="match status" value="1"/>
</dbReference>